<comment type="caution">
    <text evidence="3">The sequence shown here is derived from an EMBL/GenBank/DDBJ whole genome shotgun (WGS) entry which is preliminary data.</text>
</comment>
<dbReference type="SUPFAM" id="SSF54211">
    <property type="entry name" value="Ribosomal protein S5 domain 2-like"/>
    <property type="match status" value="1"/>
</dbReference>
<keyword evidence="4" id="KW-1185">Reference proteome</keyword>
<dbReference type="PANTHER" id="PTHR11252">
    <property type="entry name" value="POLYRIBONUCLEOTIDE NUCLEOTIDYLTRANSFERASE"/>
    <property type="match status" value="1"/>
</dbReference>
<gene>
    <name evidence="3" type="primary">pnp</name>
    <name evidence="3" type="ORF">TNCT_362791</name>
</gene>
<dbReference type="GO" id="GO:0005829">
    <property type="term" value="C:cytosol"/>
    <property type="evidence" value="ECO:0007669"/>
    <property type="project" value="TreeGrafter"/>
</dbReference>
<name>A0A8X6KDH4_TRICU</name>
<organism evidence="3 4">
    <name type="scientific">Trichonephila clavata</name>
    <name type="common">Joro spider</name>
    <name type="synonym">Nephila clavata</name>
    <dbReference type="NCBI Taxonomy" id="2740835"/>
    <lineage>
        <taxon>Eukaryota</taxon>
        <taxon>Metazoa</taxon>
        <taxon>Ecdysozoa</taxon>
        <taxon>Arthropoda</taxon>
        <taxon>Chelicerata</taxon>
        <taxon>Arachnida</taxon>
        <taxon>Araneae</taxon>
        <taxon>Araneomorphae</taxon>
        <taxon>Entelegynae</taxon>
        <taxon>Araneoidea</taxon>
        <taxon>Nephilidae</taxon>
        <taxon>Trichonephila</taxon>
    </lineage>
</organism>
<dbReference type="InterPro" id="IPR012162">
    <property type="entry name" value="PNPase"/>
</dbReference>
<accession>A0A8X6KDH4</accession>
<dbReference type="GO" id="GO:0003723">
    <property type="term" value="F:RNA binding"/>
    <property type="evidence" value="ECO:0007669"/>
    <property type="project" value="UniProtKB-KW"/>
</dbReference>
<dbReference type="GO" id="GO:0004654">
    <property type="term" value="F:polyribonucleotide nucleotidyltransferase activity"/>
    <property type="evidence" value="ECO:0007669"/>
    <property type="project" value="InterPro"/>
</dbReference>
<feature type="domain" description="Exoribonuclease phosphorolytic" evidence="2">
    <location>
        <begin position="13"/>
        <end position="72"/>
    </location>
</feature>
<proteinExistence type="predicted"/>
<sequence>MFKITEKSIEWGGRALSLETGKIARQAHGSVVVNYGDTSVLVTVVRNKKEESVDFLPLNVQFIAKSYAMGKIPGGFFFKEKASHLIEKL</sequence>
<dbReference type="GO" id="GO:0000175">
    <property type="term" value="F:3'-5'-RNA exonuclease activity"/>
    <property type="evidence" value="ECO:0007669"/>
    <property type="project" value="TreeGrafter"/>
</dbReference>
<dbReference type="InterPro" id="IPR001247">
    <property type="entry name" value="ExoRNase_PH_dom1"/>
</dbReference>
<keyword evidence="1" id="KW-0694">RNA-binding</keyword>
<dbReference type="GO" id="GO:0006402">
    <property type="term" value="P:mRNA catabolic process"/>
    <property type="evidence" value="ECO:0007669"/>
    <property type="project" value="InterPro"/>
</dbReference>
<evidence type="ECO:0000313" key="4">
    <source>
        <dbReference type="Proteomes" id="UP000887116"/>
    </source>
</evidence>
<dbReference type="Gene3D" id="3.30.230.70">
    <property type="entry name" value="GHMP Kinase, N-terminal domain"/>
    <property type="match status" value="1"/>
</dbReference>
<dbReference type="OrthoDB" id="437922at2759"/>
<dbReference type="InterPro" id="IPR027408">
    <property type="entry name" value="PNPase/RNase_PH_dom_sf"/>
</dbReference>
<evidence type="ECO:0000256" key="1">
    <source>
        <dbReference type="ARBA" id="ARBA00022884"/>
    </source>
</evidence>
<dbReference type="AlphaFoldDB" id="A0A8X6KDH4"/>
<evidence type="ECO:0000313" key="3">
    <source>
        <dbReference type="EMBL" id="GFQ68598.1"/>
    </source>
</evidence>
<dbReference type="Proteomes" id="UP000887116">
    <property type="component" value="Unassembled WGS sequence"/>
</dbReference>
<dbReference type="PANTHER" id="PTHR11252:SF0">
    <property type="entry name" value="POLYRIBONUCLEOTIDE NUCLEOTIDYLTRANSFERASE 1, MITOCHONDRIAL"/>
    <property type="match status" value="1"/>
</dbReference>
<dbReference type="Pfam" id="PF01138">
    <property type="entry name" value="RNase_PH"/>
    <property type="match status" value="1"/>
</dbReference>
<dbReference type="InterPro" id="IPR020568">
    <property type="entry name" value="Ribosomal_Su5_D2-typ_SF"/>
</dbReference>
<evidence type="ECO:0000259" key="2">
    <source>
        <dbReference type="Pfam" id="PF01138"/>
    </source>
</evidence>
<protein>
    <submittedName>
        <fullName evidence="3">Polyribonucleotide nucleotidyltransferase</fullName>
    </submittedName>
</protein>
<dbReference type="EMBL" id="BMAO01010653">
    <property type="protein sequence ID" value="GFQ68598.1"/>
    <property type="molecule type" value="Genomic_DNA"/>
</dbReference>
<reference evidence="3" key="1">
    <citation type="submission" date="2020-07" db="EMBL/GenBank/DDBJ databases">
        <title>Multicomponent nature underlies the extraordinary mechanical properties of spider dragline silk.</title>
        <authorList>
            <person name="Kono N."/>
            <person name="Nakamura H."/>
            <person name="Mori M."/>
            <person name="Yoshida Y."/>
            <person name="Ohtoshi R."/>
            <person name="Malay A.D."/>
            <person name="Moran D.A.P."/>
            <person name="Tomita M."/>
            <person name="Numata K."/>
            <person name="Arakawa K."/>
        </authorList>
    </citation>
    <scope>NUCLEOTIDE SEQUENCE</scope>
</reference>